<dbReference type="InterPro" id="IPR001789">
    <property type="entry name" value="Sig_transdc_resp-reg_receiver"/>
</dbReference>
<evidence type="ECO:0000313" key="6">
    <source>
        <dbReference type="Proteomes" id="UP000460272"/>
    </source>
</evidence>
<dbReference type="Pfam" id="PF00196">
    <property type="entry name" value="GerE"/>
    <property type="match status" value="1"/>
</dbReference>
<dbReference type="PROSITE" id="PS50110">
    <property type="entry name" value="RESPONSE_REGULATORY"/>
    <property type="match status" value="1"/>
</dbReference>
<keyword evidence="6" id="KW-1185">Reference proteome</keyword>
<evidence type="ECO:0000313" key="5">
    <source>
        <dbReference type="EMBL" id="TVZ02880.1"/>
    </source>
</evidence>
<dbReference type="SMART" id="SM00421">
    <property type="entry name" value="HTH_LUXR"/>
    <property type="match status" value="1"/>
</dbReference>
<dbReference type="InterPro" id="IPR000792">
    <property type="entry name" value="Tscrpt_reg_LuxR_C"/>
</dbReference>
<proteinExistence type="predicted"/>
<protein>
    <submittedName>
        <fullName evidence="5">DNA-binding response regulator</fullName>
    </submittedName>
</protein>
<evidence type="ECO:0000256" key="2">
    <source>
        <dbReference type="PROSITE-ProRule" id="PRU00169"/>
    </source>
</evidence>
<dbReference type="CDD" id="cd06170">
    <property type="entry name" value="LuxR_C_like"/>
    <property type="match status" value="1"/>
</dbReference>
<dbReference type="SUPFAM" id="SSF46894">
    <property type="entry name" value="C-terminal effector domain of the bipartite response regulators"/>
    <property type="match status" value="1"/>
</dbReference>
<feature type="domain" description="HTH luxR-type" evidence="3">
    <location>
        <begin position="168"/>
        <end position="234"/>
    </location>
</feature>
<feature type="domain" description="Response regulatory" evidence="4">
    <location>
        <begin position="24"/>
        <end position="140"/>
    </location>
</feature>
<dbReference type="Gene3D" id="3.40.50.2300">
    <property type="match status" value="1"/>
</dbReference>
<dbReference type="PANTHER" id="PTHR43214:SF44">
    <property type="entry name" value="TWO-COMPONENT RESPONSE REGULATOR"/>
    <property type="match status" value="1"/>
</dbReference>
<feature type="modified residue" description="4-aspartylphosphate" evidence="2">
    <location>
        <position position="75"/>
    </location>
</feature>
<keyword evidence="1 5" id="KW-0238">DNA-binding</keyword>
<dbReference type="PRINTS" id="PR00038">
    <property type="entry name" value="HTHLUXR"/>
</dbReference>
<dbReference type="SUPFAM" id="SSF52172">
    <property type="entry name" value="CheY-like"/>
    <property type="match status" value="1"/>
</dbReference>
<dbReference type="InterPro" id="IPR011006">
    <property type="entry name" value="CheY-like_superfamily"/>
</dbReference>
<dbReference type="SMART" id="SM00448">
    <property type="entry name" value="REC"/>
    <property type="match status" value="1"/>
</dbReference>
<dbReference type="AlphaFoldDB" id="A0A6P2BVF6"/>
<name>A0A6P2BVF6_9ACTN</name>
<evidence type="ECO:0000259" key="3">
    <source>
        <dbReference type="PROSITE" id="PS50043"/>
    </source>
</evidence>
<reference evidence="5 6" key="1">
    <citation type="submission" date="2018-11" db="EMBL/GenBank/DDBJ databases">
        <title>Trebonia kvetii gen.nov., sp.nov., a novel acidophilic actinobacterium, and proposal of the new actinobacterial family Treboniaceae fam. nov.</title>
        <authorList>
            <person name="Rapoport D."/>
            <person name="Sagova-Mareckova M."/>
            <person name="Sedlacek I."/>
            <person name="Provaznik J."/>
            <person name="Kralova S."/>
            <person name="Pavlinic D."/>
            <person name="Benes V."/>
            <person name="Kopecky J."/>
        </authorList>
    </citation>
    <scope>NUCLEOTIDE SEQUENCE [LARGE SCALE GENOMIC DNA]</scope>
    <source>
        <strain evidence="5 6">15Tr583</strain>
    </source>
</reference>
<evidence type="ECO:0000256" key="1">
    <source>
        <dbReference type="ARBA" id="ARBA00023125"/>
    </source>
</evidence>
<comment type="caution">
    <text evidence="5">The sequence shown here is derived from an EMBL/GenBank/DDBJ whole genome shotgun (WGS) entry which is preliminary data.</text>
</comment>
<dbReference type="GO" id="GO:0006355">
    <property type="term" value="P:regulation of DNA-templated transcription"/>
    <property type="evidence" value="ECO:0007669"/>
    <property type="project" value="InterPro"/>
</dbReference>
<dbReference type="InterPro" id="IPR039420">
    <property type="entry name" value="WalR-like"/>
</dbReference>
<dbReference type="Pfam" id="PF00072">
    <property type="entry name" value="Response_reg"/>
    <property type="match status" value="1"/>
</dbReference>
<sequence>MVSDMVQGHSAVSLQEGKRTMATHVLVADQERAFADVLAARIDEEDDIDVTGAVRVPAPGPSLLTGECADVMLLDGDLPDDVATRLCEEVSSGDKPIRVIMLSFSSEPERIVKALRARAIAWVRKDESLEHLLHVIRGVARGECWLPLGEMANVLQLLIWGQDRNNKNKLLLNKLTERERAVLACLAQGAAHRDAVAKQLHLSVHTVRTHMCNLMGKLGVHSMLEAVALTREDPAWLDEDGHASF</sequence>
<dbReference type="Proteomes" id="UP000460272">
    <property type="component" value="Unassembled WGS sequence"/>
</dbReference>
<dbReference type="InterPro" id="IPR016032">
    <property type="entry name" value="Sig_transdc_resp-reg_C-effctor"/>
</dbReference>
<dbReference type="PROSITE" id="PS50043">
    <property type="entry name" value="HTH_LUXR_2"/>
    <property type="match status" value="1"/>
</dbReference>
<keyword evidence="2" id="KW-0597">Phosphoprotein</keyword>
<dbReference type="GO" id="GO:0000160">
    <property type="term" value="P:phosphorelay signal transduction system"/>
    <property type="evidence" value="ECO:0007669"/>
    <property type="project" value="InterPro"/>
</dbReference>
<dbReference type="GO" id="GO:0003677">
    <property type="term" value="F:DNA binding"/>
    <property type="evidence" value="ECO:0007669"/>
    <property type="project" value="UniProtKB-KW"/>
</dbReference>
<gene>
    <name evidence="5" type="ORF">EAS64_20585</name>
</gene>
<organism evidence="5 6">
    <name type="scientific">Trebonia kvetii</name>
    <dbReference type="NCBI Taxonomy" id="2480626"/>
    <lineage>
        <taxon>Bacteria</taxon>
        <taxon>Bacillati</taxon>
        <taxon>Actinomycetota</taxon>
        <taxon>Actinomycetes</taxon>
        <taxon>Streptosporangiales</taxon>
        <taxon>Treboniaceae</taxon>
        <taxon>Trebonia</taxon>
    </lineage>
</organism>
<dbReference type="EMBL" id="RPFW01000004">
    <property type="protein sequence ID" value="TVZ02880.1"/>
    <property type="molecule type" value="Genomic_DNA"/>
</dbReference>
<dbReference type="PANTHER" id="PTHR43214">
    <property type="entry name" value="TWO-COMPONENT RESPONSE REGULATOR"/>
    <property type="match status" value="1"/>
</dbReference>
<accession>A0A6P2BVF6</accession>
<dbReference type="OrthoDB" id="2878275at2"/>
<evidence type="ECO:0000259" key="4">
    <source>
        <dbReference type="PROSITE" id="PS50110"/>
    </source>
</evidence>